<gene>
    <name evidence="1" type="ORF">SAMN02745138_01196</name>
</gene>
<dbReference type="RefSeq" id="WP_072850081.1">
    <property type="nucleotide sequence ID" value="NZ_FRAH01000016.1"/>
</dbReference>
<evidence type="ECO:0000313" key="2">
    <source>
        <dbReference type="Proteomes" id="UP000183975"/>
    </source>
</evidence>
<organism evidence="1 2">
    <name type="scientific">Anaerotignum lactatifermentans DSM 14214</name>
    <dbReference type="NCBI Taxonomy" id="1121323"/>
    <lineage>
        <taxon>Bacteria</taxon>
        <taxon>Bacillati</taxon>
        <taxon>Bacillota</taxon>
        <taxon>Clostridia</taxon>
        <taxon>Lachnospirales</taxon>
        <taxon>Anaerotignaceae</taxon>
        <taxon>Anaerotignum</taxon>
    </lineage>
</organism>
<keyword evidence="2" id="KW-1185">Reference proteome</keyword>
<protein>
    <submittedName>
        <fullName evidence="1">Uncharacterized protein</fullName>
    </submittedName>
</protein>
<dbReference type="OrthoDB" id="6984450at2"/>
<name>A0A1M6PX95_9FIRM</name>
<accession>A0A1M6PX95</accession>
<proteinExistence type="predicted"/>
<dbReference type="AlphaFoldDB" id="A0A1M6PX95"/>
<sequence length="189" mass="22779">MFEPKIDIQQALAGLRKREKGLITYEKIMSSYKNINLSEDMSFQRMFNGFYRIRRNEDWRKFYYENFEKWKNESTPTFPLILETFYRHTGRVECSFSSKMLATLCPDFPIWDSIVLDRLQLRLRGTNCETKFQNALPLYEHILQWYQEFLPTQTAKSYIAAFDDAFPQYKHFTPTKKIDFLLWASPKTK</sequence>
<dbReference type="EMBL" id="FRAH01000016">
    <property type="protein sequence ID" value="SHK12540.1"/>
    <property type="molecule type" value="Genomic_DNA"/>
</dbReference>
<dbReference type="Proteomes" id="UP000183975">
    <property type="component" value="Unassembled WGS sequence"/>
</dbReference>
<evidence type="ECO:0000313" key="1">
    <source>
        <dbReference type="EMBL" id="SHK12540.1"/>
    </source>
</evidence>
<reference evidence="1 2" key="1">
    <citation type="submission" date="2016-11" db="EMBL/GenBank/DDBJ databases">
        <authorList>
            <person name="Jaros S."/>
            <person name="Januszkiewicz K."/>
            <person name="Wedrychowicz H."/>
        </authorList>
    </citation>
    <scope>NUCLEOTIDE SEQUENCE [LARGE SCALE GENOMIC DNA]</scope>
    <source>
        <strain evidence="1 2">DSM 14214</strain>
    </source>
</reference>
<dbReference type="GeneID" id="78176779"/>